<dbReference type="GeneID" id="20345435"/>
<dbReference type="RefSeq" id="XP_009221040.1">
    <property type="nucleotide sequence ID" value="XM_009222776.1"/>
</dbReference>
<dbReference type="EMBL" id="GL385396">
    <property type="protein sequence ID" value="EJT79895.1"/>
    <property type="molecule type" value="Genomic_DNA"/>
</dbReference>
<reference evidence="2" key="3">
    <citation type="submission" date="2010-09" db="EMBL/GenBank/DDBJ databases">
        <title>Annotation of Gaeumannomyces graminis var. tritici R3-111a-1.</title>
        <authorList>
            <consortium name="The Broad Institute Genome Sequencing Platform"/>
            <person name="Ma L.-J."/>
            <person name="Dead R."/>
            <person name="Young S.K."/>
            <person name="Zeng Q."/>
            <person name="Gargeya S."/>
            <person name="Fitzgerald M."/>
            <person name="Haas B."/>
            <person name="Abouelleil A."/>
            <person name="Alvarado L."/>
            <person name="Arachchi H.M."/>
            <person name="Berlin A."/>
            <person name="Brown A."/>
            <person name="Chapman S.B."/>
            <person name="Chen Z."/>
            <person name="Dunbar C."/>
            <person name="Freedman E."/>
            <person name="Gearin G."/>
            <person name="Gellesch M."/>
            <person name="Goldberg J."/>
            <person name="Griggs A."/>
            <person name="Gujja S."/>
            <person name="Heiman D."/>
            <person name="Howarth C."/>
            <person name="Larson L."/>
            <person name="Lui A."/>
            <person name="MacDonald P.J.P."/>
            <person name="Mehta T."/>
            <person name="Montmayeur A."/>
            <person name="Murphy C."/>
            <person name="Neiman D."/>
            <person name="Pearson M."/>
            <person name="Priest M."/>
            <person name="Roberts A."/>
            <person name="Saif S."/>
            <person name="Shea T."/>
            <person name="Shenoy N."/>
            <person name="Sisk P."/>
            <person name="Stolte C."/>
            <person name="Sykes S."/>
            <person name="Yandava C."/>
            <person name="Wortman J."/>
            <person name="Nusbaum C."/>
            <person name="Birren B."/>
        </authorList>
    </citation>
    <scope>NUCLEOTIDE SEQUENCE</scope>
    <source>
        <strain evidence="2">R3-111a-1</strain>
    </source>
</reference>
<proteinExistence type="predicted"/>
<reference evidence="2" key="2">
    <citation type="submission" date="2010-07" db="EMBL/GenBank/DDBJ databases">
        <authorList>
            <consortium name="The Broad Institute Genome Sequencing Platform"/>
            <consortium name="Broad Institute Genome Sequencing Center for Infectious Disease"/>
            <person name="Ma L.-J."/>
            <person name="Dead R."/>
            <person name="Young S."/>
            <person name="Zeng Q."/>
            <person name="Koehrsen M."/>
            <person name="Alvarado L."/>
            <person name="Berlin A."/>
            <person name="Chapman S.B."/>
            <person name="Chen Z."/>
            <person name="Freedman E."/>
            <person name="Gellesch M."/>
            <person name="Goldberg J."/>
            <person name="Griggs A."/>
            <person name="Gujja S."/>
            <person name="Heilman E.R."/>
            <person name="Heiman D."/>
            <person name="Hepburn T."/>
            <person name="Howarth C."/>
            <person name="Jen D."/>
            <person name="Larson L."/>
            <person name="Mehta T."/>
            <person name="Neiman D."/>
            <person name="Pearson M."/>
            <person name="Roberts A."/>
            <person name="Saif S."/>
            <person name="Shea T."/>
            <person name="Shenoy N."/>
            <person name="Sisk P."/>
            <person name="Stolte C."/>
            <person name="Sykes S."/>
            <person name="Walk T."/>
            <person name="White J."/>
            <person name="Yandava C."/>
            <person name="Haas B."/>
            <person name="Nusbaum C."/>
            <person name="Birren B."/>
        </authorList>
    </citation>
    <scope>NUCLEOTIDE SEQUENCE</scope>
    <source>
        <strain evidence="2">R3-111a-1</strain>
    </source>
</reference>
<sequence>MSSSNGTNSSASTATDIPVYRSNNYGIKNGGKEDLSSILGMHPPVPVKEPPTTAFGRLKAKLEATAAAVGGAAQTASNYADLPSPDTPEQKKPEDEVSGDNDKAKAKHWTGRILRFQ</sequence>
<reference evidence="3" key="5">
    <citation type="submission" date="2018-04" db="UniProtKB">
        <authorList>
            <consortium name="EnsemblFungi"/>
        </authorList>
    </citation>
    <scope>IDENTIFICATION</scope>
    <source>
        <strain evidence="3">R3-111a-1</strain>
    </source>
</reference>
<evidence type="ECO:0000313" key="4">
    <source>
        <dbReference type="Proteomes" id="UP000006039"/>
    </source>
</evidence>
<feature type="compositionally biased region" description="Basic and acidic residues" evidence="1">
    <location>
        <begin position="88"/>
        <end position="104"/>
    </location>
</feature>
<reference evidence="3" key="4">
    <citation type="journal article" date="2015" name="G3 (Bethesda)">
        <title>Genome sequences of three phytopathogenic species of the Magnaporthaceae family of fungi.</title>
        <authorList>
            <person name="Okagaki L.H."/>
            <person name="Nunes C.C."/>
            <person name="Sailsbery J."/>
            <person name="Clay B."/>
            <person name="Brown D."/>
            <person name="John T."/>
            <person name="Oh Y."/>
            <person name="Young N."/>
            <person name="Fitzgerald M."/>
            <person name="Haas B.J."/>
            <person name="Zeng Q."/>
            <person name="Young S."/>
            <person name="Adiconis X."/>
            <person name="Fan L."/>
            <person name="Levin J.Z."/>
            <person name="Mitchell T.K."/>
            <person name="Okubara P.A."/>
            <person name="Farman M.L."/>
            <person name="Kohn L.M."/>
            <person name="Birren B."/>
            <person name="Ma L.-J."/>
            <person name="Dean R.A."/>
        </authorList>
    </citation>
    <scope>NUCLEOTIDE SEQUENCE</scope>
    <source>
        <strain evidence="3">R3-111a-1</strain>
    </source>
</reference>
<evidence type="ECO:0000313" key="3">
    <source>
        <dbReference type="EnsemblFungi" id="EJT79895"/>
    </source>
</evidence>
<protein>
    <submittedName>
        <fullName evidence="2 3">Uncharacterized protein</fullName>
    </submittedName>
</protein>
<feature type="region of interest" description="Disordered" evidence="1">
    <location>
        <begin position="1"/>
        <end position="51"/>
    </location>
</feature>
<dbReference type="HOGENOM" id="CLU_2084983_0_0_1"/>
<dbReference type="VEuPathDB" id="FungiDB:GGTG_04977"/>
<feature type="region of interest" description="Disordered" evidence="1">
    <location>
        <begin position="70"/>
        <end position="117"/>
    </location>
</feature>
<reference evidence="4" key="1">
    <citation type="submission" date="2010-07" db="EMBL/GenBank/DDBJ databases">
        <title>The genome sequence of Gaeumannomyces graminis var. tritici strain R3-111a-1.</title>
        <authorList>
            <consortium name="The Broad Institute Genome Sequencing Platform"/>
            <person name="Ma L.-J."/>
            <person name="Dead R."/>
            <person name="Young S."/>
            <person name="Zeng Q."/>
            <person name="Koehrsen M."/>
            <person name="Alvarado L."/>
            <person name="Berlin A."/>
            <person name="Chapman S.B."/>
            <person name="Chen Z."/>
            <person name="Freedman E."/>
            <person name="Gellesch M."/>
            <person name="Goldberg J."/>
            <person name="Griggs A."/>
            <person name="Gujja S."/>
            <person name="Heilman E.R."/>
            <person name="Heiman D."/>
            <person name="Hepburn T."/>
            <person name="Howarth C."/>
            <person name="Jen D."/>
            <person name="Larson L."/>
            <person name="Mehta T."/>
            <person name="Neiman D."/>
            <person name="Pearson M."/>
            <person name="Roberts A."/>
            <person name="Saif S."/>
            <person name="Shea T."/>
            <person name="Shenoy N."/>
            <person name="Sisk P."/>
            <person name="Stolte C."/>
            <person name="Sykes S."/>
            <person name="Walk T."/>
            <person name="White J."/>
            <person name="Yandava C."/>
            <person name="Haas B."/>
            <person name="Nusbaum C."/>
            <person name="Birren B."/>
        </authorList>
    </citation>
    <scope>NUCLEOTIDE SEQUENCE [LARGE SCALE GENOMIC DNA]</scope>
    <source>
        <strain evidence="4">R3-111a-1</strain>
    </source>
</reference>
<keyword evidence="4" id="KW-1185">Reference proteome</keyword>
<dbReference type="Proteomes" id="UP000006039">
    <property type="component" value="Unassembled WGS sequence"/>
</dbReference>
<organism evidence="2">
    <name type="scientific">Gaeumannomyces tritici (strain R3-111a-1)</name>
    <name type="common">Wheat and barley take-all root rot fungus</name>
    <name type="synonym">Gaeumannomyces graminis var. tritici</name>
    <dbReference type="NCBI Taxonomy" id="644352"/>
    <lineage>
        <taxon>Eukaryota</taxon>
        <taxon>Fungi</taxon>
        <taxon>Dikarya</taxon>
        <taxon>Ascomycota</taxon>
        <taxon>Pezizomycotina</taxon>
        <taxon>Sordariomycetes</taxon>
        <taxon>Sordariomycetidae</taxon>
        <taxon>Magnaporthales</taxon>
        <taxon>Magnaporthaceae</taxon>
        <taxon>Gaeumannomyces</taxon>
    </lineage>
</organism>
<dbReference type="AlphaFoldDB" id="J3NUM2"/>
<gene>
    <name evidence="3" type="primary">20345435</name>
    <name evidence="2" type="ORF">GGTG_04977</name>
</gene>
<accession>J3NUM2</accession>
<dbReference type="EnsemblFungi" id="EJT79895">
    <property type="protein sequence ID" value="EJT79895"/>
    <property type="gene ID" value="GGTG_04977"/>
</dbReference>
<evidence type="ECO:0000256" key="1">
    <source>
        <dbReference type="SAM" id="MobiDB-lite"/>
    </source>
</evidence>
<evidence type="ECO:0000313" key="2">
    <source>
        <dbReference type="EMBL" id="EJT79895.1"/>
    </source>
</evidence>
<feature type="compositionally biased region" description="Low complexity" evidence="1">
    <location>
        <begin position="1"/>
        <end position="15"/>
    </location>
</feature>
<name>J3NUM2_GAET3</name>